<evidence type="ECO:0000313" key="1">
    <source>
        <dbReference type="EMBL" id="AEF83318.1"/>
    </source>
</evidence>
<organism evidence="1 2">
    <name type="scientific">Leadbettera azotonutricia (strain ATCC BAA-888 / DSM 13862 / ZAS-9)</name>
    <name type="common">Treponema azotonutricium</name>
    <dbReference type="NCBI Taxonomy" id="545695"/>
    <lineage>
        <taxon>Bacteria</taxon>
        <taxon>Pseudomonadati</taxon>
        <taxon>Spirochaetota</taxon>
        <taxon>Spirochaetia</taxon>
        <taxon>Spirochaetales</taxon>
        <taxon>Breznakiellaceae</taxon>
        <taxon>Leadbettera</taxon>
    </lineage>
</organism>
<dbReference type="HOGENOM" id="CLU_2490443_0_0_12"/>
<dbReference type="OrthoDB" id="9799326at2"/>
<dbReference type="eggNOG" id="ENOG5033AII">
    <property type="taxonomic scope" value="Bacteria"/>
</dbReference>
<evidence type="ECO:0008006" key="3">
    <source>
        <dbReference type="Google" id="ProtNLM"/>
    </source>
</evidence>
<accession>F5Y8C6</accession>
<sequence length="82" mass="8919">MTYRCPGAENIRTPTLATKICPVCGGDIDLFSIDTQGVCEKCGFVAFNDTKTCVKWCKYARECVGDALYEHIMAAETAGSTK</sequence>
<dbReference type="EMBL" id="CP001841">
    <property type="protein sequence ID" value="AEF83318.1"/>
    <property type="molecule type" value="Genomic_DNA"/>
</dbReference>
<proteinExistence type="predicted"/>
<evidence type="ECO:0000313" key="2">
    <source>
        <dbReference type="Proteomes" id="UP000009222"/>
    </source>
</evidence>
<name>F5Y8C6_LEAAZ</name>
<reference evidence="1 2" key="2">
    <citation type="journal article" date="2011" name="ISME J.">
        <title>RNA-seq reveals cooperative metabolic interactions between two termite-gut spirochete species in co-culture.</title>
        <authorList>
            <person name="Rosenthal A.Z."/>
            <person name="Matson E.G."/>
            <person name="Eldar A."/>
            <person name="Leadbetter J.R."/>
        </authorList>
    </citation>
    <scope>NUCLEOTIDE SEQUENCE [LARGE SCALE GENOMIC DNA]</scope>
    <source>
        <strain evidence="2">ATCC BAA-888 / DSM 13862 / ZAS-9</strain>
    </source>
</reference>
<reference evidence="2" key="1">
    <citation type="submission" date="2009-12" db="EMBL/GenBank/DDBJ databases">
        <title>Complete sequence of Treponema azotonutricium strain ZAS-9.</title>
        <authorList>
            <person name="Tetu S.G."/>
            <person name="Matson E."/>
            <person name="Ren Q."/>
            <person name="Seshadri R."/>
            <person name="Elbourne L."/>
            <person name="Hassan K.A."/>
            <person name="Durkin A."/>
            <person name="Radune D."/>
            <person name="Mohamoud Y."/>
            <person name="Shay R."/>
            <person name="Jin S."/>
            <person name="Zhang X."/>
            <person name="Lucey K."/>
            <person name="Ballor N.R."/>
            <person name="Ottesen E."/>
            <person name="Rosenthal R."/>
            <person name="Allen A."/>
            <person name="Leadbetter J.R."/>
            <person name="Paulsen I.T."/>
        </authorList>
    </citation>
    <scope>NUCLEOTIDE SEQUENCE [LARGE SCALE GENOMIC DNA]</scope>
    <source>
        <strain evidence="2">ATCC BAA-888 / DSM 13862 / ZAS-9</strain>
    </source>
</reference>
<dbReference type="Proteomes" id="UP000009222">
    <property type="component" value="Chromosome"/>
</dbReference>
<gene>
    <name evidence="1" type="ordered locus">TREAZ_0952</name>
</gene>
<dbReference type="RefSeq" id="WP_015711029.1">
    <property type="nucleotide sequence ID" value="NC_015577.1"/>
</dbReference>
<protein>
    <recommendedName>
        <fullName evidence="3">Phosphohydrolase</fullName>
    </recommendedName>
</protein>
<keyword evidence="2" id="KW-1185">Reference proteome</keyword>
<dbReference type="AlphaFoldDB" id="F5Y8C6"/>
<dbReference type="KEGG" id="taz:TREAZ_0952"/>
<dbReference type="InParanoid" id="F5Y8C6"/>